<dbReference type="GO" id="GO:0016020">
    <property type="term" value="C:membrane"/>
    <property type="evidence" value="ECO:0007669"/>
    <property type="project" value="UniProtKB-SubCell"/>
</dbReference>
<keyword evidence="5" id="KW-0564">Palmitate</keyword>
<dbReference type="SUPFAM" id="SSF53850">
    <property type="entry name" value="Periplasmic binding protein-like II"/>
    <property type="match status" value="1"/>
</dbReference>
<dbReference type="AlphaFoldDB" id="A0A9X3XTH9"/>
<comment type="similarity">
    <text evidence="2">Belongs to the NlpA lipoprotein family.</text>
</comment>
<evidence type="ECO:0000256" key="2">
    <source>
        <dbReference type="ARBA" id="ARBA00008973"/>
    </source>
</evidence>
<keyword evidence="4" id="KW-0472">Membrane</keyword>
<evidence type="ECO:0000256" key="1">
    <source>
        <dbReference type="ARBA" id="ARBA00004635"/>
    </source>
</evidence>
<dbReference type="PANTHER" id="PTHR30429:SF3">
    <property type="entry name" value="LIPOPROTEIN"/>
    <property type="match status" value="1"/>
</dbReference>
<dbReference type="PANTHER" id="PTHR30429">
    <property type="entry name" value="D-METHIONINE-BINDING LIPOPROTEIN METQ"/>
    <property type="match status" value="1"/>
</dbReference>
<sequence>MKKLLGLFIVILVAVGGAFGIHTITHAKEKERSTIIIGSHGSDKQVWEYIAKSKEAKNLGLKIKVKEISDGVQLNNATQDGSVDVNAFQSYSYFLAYNKQHPKKQLAALGTTYLEPMGIYSEKYKKVADIPNGATIAIANNPAEESRGLLLLQDAGLIKLASDFDALSGTEKVSENPRNLQFKTIDDMTGPRVLKSVDGVLISNSVALDGGLNVLEDSLYHEAVNKETKNNINILATAEANKNNEKYKKLVELYHESAIQEYVTNEFNGTKVEVNRPISYLK</sequence>
<evidence type="ECO:0000256" key="4">
    <source>
        <dbReference type="ARBA" id="ARBA00023136"/>
    </source>
</evidence>
<reference evidence="7" key="1">
    <citation type="submission" date="2022-05" db="EMBL/GenBank/DDBJ databases">
        <title>Draft genome sequences of Clostridium perfringens strains isolated from Peru.</title>
        <authorList>
            <person name="Hurtado R."/>
            <person name="Lima L."/>
            <person name="Sousa T."/>
            <person name="Jaiswal A.K."/>
            <person name="Tiwari S."/>
            <person name="Maturrano L."/>
            <person name="Brenig B."/>
            <person name="Azevedo V."/>
        </authorList>
    </citation>
    <scope>NUCLEOTIDE SEQUENCE</scope>
    <source>
        <strain evidence="7">CP4</strain>
    </source>
</reference>
<accession>A0A9X3XTH9</accession>
<evidence type="ECO:0000313" key="8">
    <source>
        <dbReference type="Proteomes" id="UP001141166"/>
    </source>
</evidence>
<name>A0A9X3XTH9_ENTFC</name>
<dbReference type="EMBL" id="JAMWMK010000001">
    <property type="protein sequence ID" value="MDC4246548.1"/>
    <property type="molecule type" value="Genomic_DNA"/>
</dbReference>
<dbReference type="Gene3D" id="3.40.190.10">
    <property type="entry name" value="Periplasmic binding protein-like II"/>
    <property type="match status" value="2"/>
</dbReference>
<evidence type="ECO:0000313" key="7">
    <source>
        <dbReference type="EMBL" id="MDC4246548.1"/>
    </source>
</evidence>
<evidence type="ECO:0000256" key="6">
    <source>
        <dbReference type="ARBA" id="ARBA00023288"/>
    </source>
</evidence>
<gene>
    <name evidence="7" type="ORF">M3X98_00535</name>
</gene>
<proteinExistence type="inferred from homology"/>
<dbReference type="RefSeq" id="WP_002325241.1">
    <property type="nucleotide sequence ID" value="NZ_CAACYB010000001.1"/>
</dbReference>
<dbReference type="Proteomes" id="UP001141166">
    <property type="component" value="Unassembled WGS sequence"/>
</dbReference>
<dbReference type="Pfam" id="PF03180">
    <property type="entry name" value="Lipoprotein_9"/>
    <property type="match status" value="1"/>
</dbReference>
<comment type="subcellular location">
    <subcellularLocation>
        <location evidence="1">Membrane</location>
        <topology evidence="1">Lipid-anchor</topology>
    </subcellularLocation>
</comment>
<protein>
    <submittedName>
        <fullName evidence="7">MetQ/NlpA family ABC transporter substrate-binding protein</fullName>
    </submittedName>
</protein>
<keyword evidence="6" id="KW-0449">Lipoprotein</keyword>
<organism evidence="7 8">
    <name type="scientific">Enterococcus faecium</name>
    <name type="common">Streptococcus faecium</name>
    <dbReference type="NCBI Taxonomy" id="1352"/>
    <lineage>
        <taxon>Bacteria</taxon>
        <taxon>Bacillati</taxon>
        <taxon>Bacillota</taxon>
        <taxon>Bacilli</taxon>
        <taxon>Lactobacillales</taxon>
        <taxon>Enterococcaceae</taxon>
        <taxon>Enterococcus</taxon>
    </lineage>
</organism>
<evidence type="ECO:0000256" key="5">
    <source>
        <dbReference type="ARBA" id="ARBA00023139"/>
    </source>
</evidence>
<comment type="caution">
    <text evidence="7">The sequence shown here is derived from an EMBL/GenBank/DDBJ whole genome shotgun (WGS) entry which is preliminary data.</text>
</comment>
<evidence type="ECO:0000256" key="3">
    <source>
        <dbReference type="ARBA" id="ARBA00022729"/>
    </source>
</evidence>
<dbReference type="InterPro" id="IPR004872">
    <property type="entry name" value="Lipoprotein_NlpA"/>
</dbReference>
<keyword evidence="3" id="KW-0732">Signal</keyword>